<keyword evidence="4" id="KW-1185">Reference proteome</keyword>
<dbReference type="eggNOG" id="COG3539">
    <property type="taxonomic scope" value="Bacteria"/>
</dbReference>
<dbReference type="Pfam" id="PF00419">
    <property type="entry name" value="Fimbrial"/>
    <property type="match status" value="1"/>
</dbReference>
<dbReference type="PANTHER" id="PTHR33420:SF27">
    <property type="entry name" value="PROTEIN FIMG"/>
    <property type="match status" value="1"/>
</dbReference>
<name>A0A0J5M4D4_PLUGE</name>
<feature type="signal peptide" evidence="1">
    <location>
        <begin position="1"/>
        <end position="23"/>
    </location>
</feature>
<dbReference type="GO" id="GO:0009289">
    <property type="term" value="C:pilus"/>
    <property type="evidence" value="ECO:0007669"/>
    <property type="project" value="InterPro"/>
</dbReference>
<evidence type="ECO:0000256" key="1">
    <source>
        <dbReference type="SAM" id="SignalP"/>
    </source>
</evidence>
<dbReference type="InterPro" id="IPR050263">
    <property type="entry name" value="Bact_Fimbrial_Adh_Pro"/>
</dbReference>
<reference evidence="3 4" key="1">
    <citation type="submission" date="2015-05" db="EMBL/GenBank/DDBJ databases">
        <title>Genome sequences of Pluralibacter gergoviae.</title>
        <authorList>
            <person name="Greninger A.L."/>
            <person name="Miller S."/>
        </authorList>
    </citation>
    <scope>NUCLEOTIDE SEQUENCE [LARGE SCALE GENOMIC DNA]</scope>
    <source>
        <strain evidence="3 4">JS81F13</strain>
    </source>
</reference>
<sequence length="173" mass="18046">MNYYLKAAVMLLSAGVLSSVAMAATSDFNITGTVIAFPCEVDPDSVSQTVDMGHVSTSGLASPNSGHTWKTFDIKVINCPKIPGGKLTAKFQGTPAGDANTLYANTGSAKNVAIQMAQNANPDAIQGNGSTMTVDVSDDGSAMFAMRARLYSEKGGATQGSIESQVQFNFTYQ</sequence>
<protein>
    <recommendedName>
        <fullName evidence="2">Fimbrial-type adhesion domain-containing protein</fullName>
    </recommendedName>
</protein>
<dbReference type="GO" id="GO:0043709">
    <property type="term" value="P:cell adhesion involved in single-species biofilm formation"/>
    <property type="evidence" value="ECO:0007669"/>
    <property type="project" value="TreeGrafter"/>
</dbReference>
<dbReference type="InterPro" id="IPR036937">
    <property type="entry name" value="Adhesion_dom_fimbrial_sf"/>
</dbReference>
<dbReference type="SUPFAM" id="SSF49401">
    <property type="entry name" value="Bacterial adhesins"/>
    <property type="match status" value="1"/>
</dbReference>
<evidence type="ECO:0000259" key="2">
    <source>
        <dbReference type="Pfam" id="PF00419"/>
    </source>
</evidence>
<evidence type="ECO:0000313" key="3">
    <source>
        <dbReference type="EMBL" id="KMK14748.1"/>
    </source>
</evidence>
<keyword evidence="1" id="KW-0732">Signal</keyword>
<dbReference type="InterPro" id="IPR000259">
    <property type="entry name" value="Adhesion_dom_fimbrial"/>
</dbReference>
<organism evidence="3 4">
    <name type="scientific">Pluralibacter gergoviae</name>
    <name type="common">Enterobacter gergoviae</name>
    <dbReference type="NCBI Taxonomy" id="61647"/>
    <lineage>
        <taxon>Bacteria</taxon>
        <taxon>Pseudomonadati</taxon>
        <taxon>Pseudomonadota</taxon>
        <taxon>Gammaproteobacteria</taxon>
        <taxon>Enterobacterales</taxon>
        <taxon>Enterobacteriaceae</taxon>
        <taxon>Pluralibacter</taxon>
    </lineage>
</organism>
<dbReference type="PANTHER" id="PTHR33420">
    <property type="entry name" value="FIMBRIAL SUBUNIT ELFA-RELATED"/>
    <property type="match status" value="1"/>
</dbReference>
<comment type="caution">
    <text evidence="3">The sequence shown here is derived from an EMBL/GenBank/DDBJ whole genome shotgun (WGS) entry which is preliminary data.</text>
</comment>
<dbReference type="RefSeq" id="WP_048278619.1">
    <property type="nucleotide sequence ID" value="NZ_LDZF01000006.1"/>
</dbReference>
<gene>
    <name evidence="3" type="ORF">ABW06_07905</name>
</gene>
<feature type="domain" description="Fimbrial-type adhesion" evidence="2">
    <location>
        <begin position="29"/>
        <end position="173"/>
    </location>
</feature>
<dbReference type="InterPro" id="IPR008966">
    <property type="entry name" value="Adhesion_dom_sf"/>
</dbReference>
<evidence type="ECO:0000313" key="4">
    <source>
        <dbReference type="Proteomes" id="UP000036196"/>
    </source>
</evidence>
<dbReference type="STRING" id="61647.LG71_06130"/>
<dbReference type="EMBL" id="LDZF01000006">
    <property type="protein sequence ID" value="KMK14748.1"/>
    <property type="molecule type" value="Genomic_DNA"/>
</dbReference>
<dbReference type="Gene3D" id="2.60.40.1090">
    <property type="entry name" value="Fimbrial-type adhesion domain"/>
    <property type="match status" value="1"/>
</dbReference>
<dbReference type="AlphaFoldDB" id="A0A0J5M4D4"/>
<proteinExistence type="predicted"/>
<accession>A0A0J5M4D4</accession>
<dbReference type="PATRIC" id="fig|61647.15.peg.4818"/>
<dbReference type="Proteomes" id="UP000036196">
    <property type="component" value="Unassembled WGS sequence"/>
</dbReference>
<feature type="chain" id="PRO_5005262601" description="Fimbrial-type adhesion domain-containing protein" evidence="1">
    <location>
        <begin position="24"/>
        <end position="173"/>
    </location>
</feature>